<dbReference type="GO" id="GO:0046872">
    <property type="term" value="F:metal ion binding"/>
    <property type="evidence" value="ECO:0007669"/>
    <property type="project" value="UniProtKB-KW"/>
</dbReference>
<comment type="similarity">
    <text evidence="2">Belongs to the Nth/MutY family.</text>
</comment>
<dbReference type="InterPro" id="IPR011257">
    <property type="entry name" value="DNA_glycosylase"/>
</dbReference>
<evidence type="ECO:0000256" key="9">
    <source>
        <dbReference type="ARBA" id="ARBA00023295"/>
    </source>
</evidence>
<dbReference type="GO" id="GO:0035485">
    <property type="term" value="F:adenine/guanine mispair binding"/>
    <property type="evidence" value="ECO:0007669"/>
    <property type="project" value="TreeGrafter"/>
</dbReference>
<dbReference type="InterPro" id="IPR003265">
    <property type="entry name" value="HhH-GPD_domain"/>
</dbReference>
<evidence type="ECO:0000259" key="10">
    <source>
        <dbReference type="SMART" id="SM00478"/>
    </source>
</evidence>
<sequence length="296" mass="34402">MKLSTRLLRWYDKEGRDLPWRKTRDPYRILVSEMMLQQTQVDRVKIFYRAWLKRFPTWKSLARGSNAQVIRAWAGLGYNRRALALRDIAREVVHLGVPKTEEEWRKLKGIGAYTAAAVSIFAQNKKTLPVDTNVRRVLGRLLLDKPYPQSSVYLPLRAKGSILLGETNRHADLVQALFDLASSHCTKIPDCAACPLRSVCPAGAKFLAGRVKTPRRMMPKPRERIRQGKKYPDRIYRGRILRLVRETSRGVRLEGLGKRVDPAFEAERDTQWLLDMIYRLERDELVIMKHHKLYLS</sequence>
<dbReference type="GO" id="GO:0006284">
    <property type="term" value="P:base-excision repair"/>
    <property type="evidence" value="ECO:0007669"/>
    <property type="project" value="InterPro"/>
</dbReference>
<dbReference type="EMBL" id="LCRN01000029">
    <property type="protein sequence ID" value="KKW36097.1"/>
    <property type="molecule type" value="Genomic_DNA"/>
</dbReference>
<dbReference type="GO" id="GO:0006298">
    <property type="term" value="P:mismatch repair"/>
    <property type="evidence" value="ECO:0007669"/>
    <property type="project" value="TreeGrafter"/>
</dbReference>
<evidence type="ECO:0000313" key="12">
    <source>
        <dbReference type="Proteomes" id="UP000033865"/>
    </source>
</evidence>
<dbReference type="Pfam" id="PF00730">
    <property type="entry name" value="HhH-GPD"/>
    <property type="match status" value="1"/>
</dbReference>
<evidence type="ECO:0000256" key="2">
    <source>
        <dbReference type="ARBA" id="ARBA00008343"/>
    </source>
</evidence>
<dbReference type="GO" id="GO:0000701">
    <property type="term" value="F:purine-specific mismatch base pair DNA N-glycosylase activity"/>
    <property type="evidence" value="ECO:0007669"/>
    <property type="project" value="TreeGrafter"/>
</dbReference>
<keyword evidence="9" id="KW-0326">Glycosidase</keyword>
<accession>A0A0G2A5B2</accession>
<evidence type="ECO:0000256" key="5">
    <source>
        <dbReference type="ARBA" id="ARBA00022801"/>
    </source>
</evidence>
<keyword evidence="7" id="KW-0411">Iron-sulfur</keyword>
<name>A0A0G2A5B2_9BACT</name>
<dbReference type="Gene3D" id="1.10.340.30">
    <property type="entry name" value="Hypothetical protein, domain 2"/>
    <property type="match status" value="1"/>
</dbReference>
<feature type="domain" description="HhH-GPD" evidence="10">
    <location>
        <begin position="35"/>
        <end position="183"/>
    </location>
</feature>
<dbReference type="SUPFAM" id="SSF48150">
    <property type="entry name" value="DNA-glycosylase"/>
    <property type="match status" value="1"/>
</dbReference>
<dbReference type="Proteomes" id="UP000033865">
    <property type="component" value="Unassembled WGS sequence"/>
</dbReference>
<keyword evidence="5" id="KW-0378">Hydrolase</keyword>
<proteinExistence type="inferred from homology"/>
<dbReference type="PANTHER" id="PTHR42944:SF1">
    <property type="entry name" value="ADENINE DNA GLYCOSYLASE"/>
    <property type="match status" value="1"/>
</dbReference>
<dbReference type="GO" id="GO:0032357">
    <property type="term" value="F:oxidized purine DNA binding"/>
    <property type="evidence" value="ECO:0007669"/>
    <property type="project" value="TreeGrafter"/>
</dbReference>
<evidence type="ECO:0000256" key="7">
    <source>
        <dbReference type="ARBA" id="ARBA00023014"/>
    </source>
</evidence>
<dbReference type="CDD" id="cd00056">
    <property type="entry name" value="ENDO3c"/>
    <property type="match status" value="1"/>
</dbReference>
<comment type="cofactor">
    <cofactor evidence="1">
        <name>[4Fe-4S] cluster</name>
        <dbReference type="ChEBI" id="CHEBI:49883"/>
    </cofactor>
</comment>
<dbReference type="Gene3D" id="1.10.1670.10">
    <property type="entry name" value="Helix-hairpin-Helix base-excision DNA repair enzymes (C-terminal)"/>
    <property type="match status" value="1"/>
</dbReference>
<reference evidence="11 12" key="1">
    <citation type="journal article" date="2015" name="Nature">
        <title>rRNA introns, odd ribosomes, and small enigmatic genomes across a large radiation of phyla.</title>
        <authorList>
            <person name="Brown C.T."/>
            <person name="Hug L.A."/>
            <person name="Thomas B.C."/>
            <person name="Sharon I."/>
            <person name="Castelle C.J."/>
            <person name="Singh A."/>
            <person name="Wilkins M.J."/>
            <person name="Williams K.H."/>
            <person name="Banfield J.F."/>
        </authorList>
    </citation>
    <scope>NUCLEOTIDE SEQUENCE [LARGE SCALE GENOMIC DNA]</scope>
</reference>
<dbReference type="GO" id="GO:0034039">
    <property type="term" value="F:8-oxo-7,8-dihydroguanine DNA N-glycosylase activity"/>
    <property type="evidence" value="ECO:0007669"/>
    <property type="project" value="TreeGrafter"/>
</dbReference>
<evidence type="ECO:0000256" key="3">
    <source>
        <dbReference type="ARBA" id="ARBA00022723"/>
    </source>
</evidence>
<evidence type="ECO:0000256" key="1">
    <source>
        <dbReference type="ARBA" id="ARBA00001966"/>
    </source>
</evidence>
<dbReference type="PATRIC" id="fig|1618986.3.peg.345"/>
<evidence type="ECO:0000313" key="11">
    <source>
        <dbReference type="EMBL" id="KKW36097.1"/>
    </source>
</evidence>
<dbReference type="InterPro" id="IPR023170">
    <property type="entry name" value="HhH_base_excis_C"/>
</dbReference>
<dbReference type="InterPro" id="IPR044298">
    <property type="entry name" value="MIG/MutY"/>
</dbReference>
<keyword evidence="8" id="KW-0234">DNA repair</keyword>
<evidence type="ECO:0000256" key="4">
    <source>
        <dbReference type="ARBA" id="ARBA00022763"/>
    </source>
</evidence>
<organism evidence="11 12">
    <name type="scientific">Candidatus Uhrbacteria bacterium GW2011_GWC2_53_7</name>
    <dbReference type="NCBI Taxonomy" id="1618986"/>
    <lineage>
        <taxon>Bacteria</taxon>
        <taxon>Candidatus Uhriibacteriota</taxon>
    </lineage>
</organism>
<keyword evidence="4" id="KW-0227">DNA damage</keyword>
<evidence type="ECO:0000256" key="8">
    <source>
        <dbReference type="ARBA" id="ARBA00023204"/>
    </source>
</evidence>
<gene>
    <name evidence="11" type="ORF">UY82_C0029G0004</name>
</gene>
<dbReference type="SMART" id="SM00478">
    <property type="entry name" value="ENDO3c"/>
    <property type="match status" value="1"/>
</dbReference>
<evidence type="ECO:0000256" key="6">
    <source>
        <dbReference type="ARBA" id="ARBA00023004"/>
    </source>
</evidence>
<comment type="caution">
    <text evidence="11">The sequence shown here is derived from an EMBL/GenBank/DDBJ whole genome shotgun (WGS) entry which is preliminary data.</text>
</comment>
<dbReference type="GO" id="GO:0051536">
    <property type="term" value="F:iron-sulfur cluster binding"/>
    <property type="evidence" value="ECO:0007669"/>
    <property type="project" value="UniProtKB-KW"/>
</dbReference>
<dbReference type="AlphaFoldDB" id="A0A0G2A5B2"/>
<protein>
    <submittedName>
        <fullName evidence="11">HhH-GPD family protein</fullName>
    </submittedName>
</protein>
<keyword evidence="6" id="KW-0408">Iron</keyword>
<dbReference type="PANTHER" id="PTHR42944">
    <property type="entry name" value="ADENINE DNA GLYCOSYLASE"/>
    <property type="match status" value="1"/>
</dbReference>
<keyword evidence="3" id="KW-0479">Metal-binding</keyword>